<sequence>MSDFTELPVSGNVKTTMGVFTRRDNPSVFSPVANELPAGSRVTIQGAVVGDAVEGNAHWYRVGEDTYIWAGACTRLEPYPEFPEITRPTWTAIVLHER</sequence>
<accession>A0AAP4FS00</accession>
<dbReference type="AlphaFoldDB" id="A0AAP4FS00"/>
<reference evidence="1 2" key="1">
    <citation type="submission" date="2023-06" db="EMBL/GenBank/DDBJ databases">
        <title>Identification and characterization of antibiotic-resistant Gram-negative bacteria.</title>
        <authorList>
            <person name="Cho G.-S."/>
            <person name="Lee J."/>
            <person name="Tai E."/>
            <person name="Jeong S."/>
            <person name="Kim I."/>
            <person name="Kim B.-E."/>
            <person name="Jeong M.-I."/>
            <person name="Oh K.-K."/>
            <person name="Franz C.M.A.P."/>
        </authorList>
    </citation>
    <scope>NUCLEOTIDE SEQUENCE [LARGE SCALE GENOMIC DNA]</scope>
    <source>
        <strain evidence="1 2">V106_12</strain>
    </source>
</reference>
<organism evidence="1 2">
    <name type="scientific">Lelliottia wanjuensis</name>
    <dbReference type="NCBI Taxonomy" id="3050585"/>
    <lineage>
        <taxon>Bacteria</taxon>
        <taxon>Pseudomonadati</taxon>
        <taxon>Pseudomonadota</taxon>
        <taxon>Gammaproteobacteria</taxon>
        <taxon>Enterobacterales</taxon>
        <taxon>Enterobacteriaceae</taxon>
        <taxon>Lelliottia</taxon>
    </lineage>
</organism>
<evidence type="ECO:0000313" key="2">
    <source>
        <dbReference type="Proteomes" id="UP001223214"/>
    </source>
</evidence>
<name>A0AAP4FS00_9ENTR</name>
<dbReference type="EMBL" id="JASSOM010000047">
    <property type="protein sequence ID" value="MDK9363228.1"/>
    <property type="molecule type" value="Genomic_DNA"/>
</dbReference>
<dbReference type="Proteomes" id="UP001223214">
    <property type="component" value="Unassembled WGS sequence"/>
</dbReference>
<protein>
    <submittedName>
        <fullName evidence="1">SH3 domain-containing protein</fullName>
    </submittedName>
</protein>
<dbReference type="RefSeq" id="WP_285150395.1">
    <property type="nucleotide sequence ID" value="NZ_JASSOM010000047.1"/>
</dbReference>
<keyword evidence="2" id="KW-1185">Reference proteome</keyword>
<comment type="caution">
    <text evidence="1">The sequence shown here is derived from an EMBL/GenBank/DDBJ whole genome shotgun (WGS) entry which is preliminary data.</text>
</comment>
<evidence type="ECO:0000313" key="1">
    <source>
        <dbReference type="EMBL" id="MDK9363228.1"/>
    </source>
</evidence>
<proteinExistence type="predicted"/>
<gene>
    <name evidence="1" type="ORF">QQF32_08470</name>
</gene>